<evidence type="ECO:0008006" key="4">
    <source>
        <dbReference type="Google" id="ProtNLM"/>
    </source>
</evidence>
<protein>
    <recommendedName>
        <fullName evidence="4">Mitochondrial fission process protein 1</fullName>
    </recommendedName>
</protein>
<dbReference type="Proteomes" id="UP000678393">
    <property type="component" value="Unassembled WGS sequence"/>
</dbReference>
<reference evidence="2" key="1">
    <citation type="submission" date="2021-04" db="EMBL/GenBank/DDBJ databases">
        <authorList>
            <consortium name="Molecular Ecology Group"/>
        </authorList>
    </citation>
    <scope>NUCLEOTIDE SEQUENCE</scope>
</reference>
<gene>
    <name evidence="2" type="ORF">CUNI_LOCUS3545</name>
</gene>
<evidence type="ECO:0000313" key="2">
    <source>
        <dbReference type="EMBL" id="CAG5117987.1"/>
    </source>
</evidence>
<organism evidence="2 3">
    <name type="scientific">Candidula unifasciata</name>
    <dbReference type="NCBI Taxonomy" id="100452"/>
    <lineage>
        <taxon>Eukaryota</taxon>
        <taxon>Metazoa</taxon>
        <taxon>Spiralia</taxon>
        <taxon>Lophotrochozoa</taxon>
        <taxon>Mollusca</taxon>
        <taxon>Gastropoda</taxon>
        <taxon>Heterobranchia</taxon>
        <taxon>Euthyneura</taxon>
        <taxon>Panpulmonata</taxon>
        <taxon>Eupulmonata</taxon>
        <taxon>Stylommatophora</taxon>
        <taxon>Helicina</taxon>
        <taxon>Helicoidea</taxon>
        <taxon>Geomitridae</taxon>
        <taxon>Candidula</taxon>
    </lineage>
</organism>
<accession>A0A8S3YLF8</accession>
<dbReference type="AlphaFoldDB" id="A0A8S3YLF8"/>
<sequence>MSDDNYSKYPWRLCGLGFAIAEALKYSYGRGVTNACSTVASTYIILRALKRGIRNERAFMAAAADSLIFDAFASVIIPSFITYHVCRITYRSFYEKGVEPGNIIWEPTIAGLVALCFTVDKVDNLVNDVMDKTLRESSDN</sequence>
<name>A0A8S3YLF8_9EUPU</name>
<dbReference type="EMBL" id="CAJHNH020000483">
    <property type="protein sequence ID" value="CAG5117987.1"/>
    <property type="molecule type" value="Genomic_DNA"/>
</dbReference>
<proteinExistence type="predicted"/>
<keyword evidence="1" id="KW-1133">Transmembrane helix</keyword>
<evidence type="ECO:0000256" key="1">
    <source>
        <dbReference type="SAM" id="Phobius"/>
    </source>
</evidence>
<dbReference type="OrthoDB" id="424969at2759"/>
<feature type="transmembrane region" description="Helical" evidence="1">
    <location>
        <begin position="58"/>
        <end position="81"/>
    </location>
</feature>
<comment type="caution">
    <text evidence="2">The sequence shown here is derived from an EMBL/GenBank/DDBJ whole genome shotgun (WGS) entry which is preliminary data.</text>
</comment>
<keyword evidence="1" id="KW-0472">Membrane</keyword>
<evidence type="ECO:0000313" key="3">
    <source>
        <dbReference type="Proteomes" id="UP000678393"/>
    </source>
</evidence>
<keyword evidence="3" id="KW-1185">Reference proteome</keyword>
<keyword evidence="1" id="KW-0812">Transmembrane</keyword>